<protein>
    <submittedName>
        <fullName evidence="1">Uncharacterized protein</fullName>
    </submittedName>
</protein>
<gene>
    <name evidence="1" type="ORF">B5807_00122</name>
</gene>
<dbReference type="AlphaFoldDB" id="A0A1Y2MIM0"/>
<accession>A0A1Y2MIM0</accession>
<proteinExistence type="predicted"/>
<evidence type="ECO:0000313" key="2">
    <source>
        <dbReference type="Proteomes" id="UP000193240"/>
    </source>
</evidence>
<reference evidence="1 2" key="1">
    <citation type="journal article" date="2017" name="Genome Announc.">
        <title>Genome sequence of the saprophytic ascomycete Epicoccum nigrum ICMP 19927 strain isolated from New Zealand.</title>
        <authorList>
            <person name="Fokin M."/>
            <person name="Fleetwood D."/>
            <person name="Weir B.S."/>
            <person name="Villas-Boas S.G."/>
        </authorList>
    </citation>
    <scope>NUCLEOTIDE SEQUENCE [LARGE SCALE GENOMIC DNA]</scope>
    <source>
        <strain evidence="1 2">ICMP 19927</strain>
    </source>
</reference>
<evidence type="ECO:0000313" key="1">
    <source>
        <dbReference type="EMBL" id="OSS55128.1"/>
    </source>
</evidence>
<organism evidence="1 2">
    <name type="scientific">Epicoccum nigrum</name>
    <name type="common">Soil fungus</name>
    <name type="synonym">Epicoccum purpurascens</name>
    <dbReference type="NCBI Taxonomy" id="105696"/>
    <lineage>
        <taxon>Eukaryota</taxon>
        <taxon>Fungi</taxon>
        <taxon>Dikarya</taxon>
        <taxon>Ascomycota</taxon>
        <taxon>Pezizomycotina</taxon>
        <taxon>Dothideomycetes</taxon>
        <taxon>Pleosporomycetidae</taxon>
        <taxon>Pleosporales</taxon>
        <taxon>Pleosporineae</taxon>
        <taxon>Didymellaceae</taxon>
        <taxon>Epicoccum</taxon>
    </lineage>
</organism>
<dbReference type="EMBL" id="KZ107838">
    <property type="protein sequence ID" value="OSS55128.1"/>
    <property type="molecule type" value="Genomic_DNA"/>
</dbReference>
<dbReference type="Proteomes" id="UP000193240">
    <property type="component" value="Unassembled WGS sequence"/>
</dbReference>
<keyword evidence="2" id="KW-1185">Reference proteome</keyword>
<dbReference type="InParanoid" id="A0A1Y2MIM0"/>
<name>A0A1Y2MIM0_EPING</name>
<sequence>MDIASLGNTNTNHTESNRERLARLRAFIAYAEELEAYYFLHYCVYMQKHEEHHKDLKKFREVVLPSIGNENDIRYTTVVATHNELVANDKALMANRSDSIVGRGPRLDTLDKEVVKIQTRLQEIIARLNYLQAKMQLGFKIYASDIAKEMEDIAYYDDSMTLATCFFERARLEVQPKMRAFATETSKLEKHIEQNGLAVHKYILDTNPANTWFLDLNRAQKP</sequence>